<accession>A0A975B9A1</accession>
<gene>
    <name evidence="1" type="ORF">dnl_34760</name>
</gene>
<evidence type="ECO:0000313" key="2">
    <source>
        <dbReference type="Proteomes" id="UP000663720"/>
    </source>
</evidence>
<proteinExistence type="predicted"/>
<name>A0A975B9A1_9BACT</name>
<keyword evidence="2" id="KW-1185">Reference proteome</keyword>
<reference evidence="1" key="1">
    <citation type="journal article" date="2021" name="Microb. Physiol.">
        <title>Proteogenomic Insights into the Physiology of Marine, Sulfate-Reducing, Filamentous Desulfonema limicola and Desulfonema magnum.</title>
        <authorList>
            <person name="Schnaars V."/>
            <person name="Wohlbrand L."/>
            <person name="Scheve S."/>
            <person name="Hinrichs C."/>
            <person name="Reinhardt R."/>
            <person name="Rabus R."/>
        </authorList>
    </citation>
    <scope>NUCLEOTIDE SEQUENCE</scope>
    <source>
        <strain evidence="1">5ac10</strain>
    </source>
</reference>
<dbReference type="KEGG" id="dli:dnl_34760"/>
<dbReference type="Pfam" id="PF08780">
    <property type="entry name" value="NTase_sub_bind"/>
    <property type="match status" value="1"/>
</dbReference>
<organism evidence="1 2">
    <name type="scientific">Desulfonema limicola</name>
    <dbReference type="NCBI Taxonomy" id="45656"/>
    <lineage>
        <taxon>Bacteria</taxon>
        <taxon>Pseudomonadati</taxon>
        <taxon>Thermodesulfobacteriota</taxon>
        <taxon>Desulfobacteria</taxon>
        <taxon>Desulfobacterales</taxon>
        <taxon>Desulfococcaceae</taxon>
        <taxon>Desulfonema</taxon>
    </lineage>
</organism>
<evidence type="ECO:0000313" key="1">
    <source>
        <dbReference type="EMBL" id="QTA81145.1"/>
    </source>
</evidence>
<protein>
    <submittedName>
        <fullName evidence="1">Nucleotidyltransferase substrate binding family protein</fullName>
    </submittedName>
</protein>
<dbReference type="AlphaFoldDB" id="A0A975B9A1"/>
<dbReference type="EMBL" id="CP061799">
    <property type="protein sequence ID" value="QTA81145.1"/>
    <property type="molecule type" value="Genomic_DNA"/>
</dbReference>
<sequence>MNNKKDIRWKQRFENFNKAYQTFWRILDIEEPNEAERMGLVQAFEIVFELSWKTVKDYLFEQGFQEKSPRGVLKQAFQNGIIVDGHSWIDALQNRNETVHIYDEEMAKKIDNKIRTIYAPIIRDLYFYLKKEYDNE</sequence>
<dbReference type="SUPFAM" id="SSF81593">
    <property type="entry name" value="Nucleotidyltransferase substrate binding subunit/domain"/>
    <property type="match status" value="1"/>
</dbReference>
<dbReference type="Gene3D" id="1.20.120.330">
    <property type="entry name" value="Nucleotidyltransferases domain 2"/>
    <property type="match status" value="1"/>
</dbReference>
<dbReference type="Proteomes" id="UP000663720">
    <property type="component" value="Chromosome"/>
</dbReference>
<dbReference type="NCBIfam" id="TIGR01987">
    <property type="entry name" value="HI0074"/>
    <property type="match status" value="1"/>
</dbReference>
<dbReference type="InterPro" id="IPR010235">
    <property type="entry name" value="HepT"/>
</dbReference>
<dbReference type="RefSeq" id="WP_207687213.1">
    <property type="nucleotide sequence ID" value="NZ_CP061799.1"/>
</dbReference>